<dbReference type="InterPro" id="IPR043129">
    <property type="entry name" value="ATPase_NBD"/>
</dbReference>
<dbReference type="HOGENOM" id="CLU_033976_2_0_4"/>
<keyword evidence="2" id="KW-0547">Nucleotide-binding</keyword>
<dbReference type="Proteomes" id="UP000028782">
    <property type="component" value="Chromosome"/>
</dbReference>
<dbReference type="SUPFAM" id="SSF53067">
    <property type="entry name" value="Actin-like ATPase domain"/>
    <property type="match status" value="2"/>
</dbReference>
<dbReference type="SMR" id="A0A076Q0S7"/>
<reference evidence="5 6" key="1">
    <citation type="journal article" date="2014" name="Genome Announc.">
        <title>Complete Genome Sequence of Polychlorinated Biphenyl Degrader Comamonas testosteroni TK102 (NBRC 109938).</title>
        <authorList>
            <person name="Fukuda K."/>
            <person name="Hosoyama A."/>
            <person name="Tsuchikane K."/>
            <person name="Ohji S."/>
            <person name="Yamazoe A."/>
            <person name="Fujita N."/>
            <person name="Shintani M."/>
            <person name="Kimbara K."/>
        </authorList>
    </citation>
    <scope>NUCLEOTIDE SEQUENCE [LARGE SCALE GENOMIC DNA]</scope>
    <source>
        <strain evidence="5">TK102</strain>
    </source>
</reference>
<dbReference type="PROSITE" id="PS00329">
    <property type="entry name" value="HSP70_2"/>
    <property type="match status" value="1"/>
</dbReference>
<feature type="signal peptide" evidence="4">
    <location>
        <begin position="1"/>
        <end position="21"/>
    </location>
</feature>
<dbReference type="Gene3D" id="3.90.640.10">
    <property type="entry name" value="Actin, Chain A, domain 4"/>
    <property type="match status" value="1"/>
</dbReference>
<dbReference type="InterPro" id="IPR013126">
    <property type="entry name" value="Hsp_70_fam"/>
</dbReference>
<evidence type="ECO:0000256" key="2">
    <source>
        <dbReference type="ARBA" id="ARBA00022741"/>
    </source>
</evidence>
<dbReference type="GO" id="GO:0140662">
    <property type="term" value="F:ATP-dependent protein folding chaperone"/>
    <property type="evidence" value="ECO:0007669"/>
    <property type="project" value="InterPro"/>
</dbReference>
<proteinExistence type="inferred from homology"/>
<evidence type="ECO:0000256" key="3">
    <source>
        <dbReference type="ARBA" id="ARBA00022840"/>
    </source>
</evidence>
<accession>A0A076Q0S7</accession>
<evidence type="ECO:0000256" key="1">
    <source>
        <dbReference type="ARBA" id="ARBA00007381"/>
    </source>
</evidence>
<name>A0A076Q0S7_COMTE</name>
<dbReference type="Gene3D" id="3.30.420.40">
    <property type="match status" value="3"/>
</dbReference>
<dbReference type="GO" id="GO:0005524">
    <property type="term" value="F:ATP binding"/>
    <property type="evidence" value="ECO:0007669"/>
    <property type="project" value="UniProtKB-KW"/>
</dbReference>
<evidence type="ECO:0000313" key="6">
    <source>
        <dbReference type="Proteomes" id="UP000028782"/>
    </source>
</evidence>
<gene>
    <name evidence="5" type="ORF">O987_26140</name>
</gene>
<evidence type="ECO:0000256" key="4">
    <source>
        <dbReference type="SAM" id="SignalP"/>
    </source>
</evidence>
<evidence type="ECO:0000313" key="5">
    <source>
        <dbReference type="EMBL" id="AIJ49297.1"/>
    </source>
</evidence>
<protein>
    <submittedName>
        <fullName evidence="5">Molecular chaperone Hsp70</fullName>
    </submittedName>
</protein>
<dbReference type="Pfam" id="PF00012">
    <property type="entry name" value="HSP70"/>
    <property type="match status" value="1"/>
</dbReference>
<organism evidence="5 6">
    <name type="scientific">Comamonas testosteroni TK102</name>
    <dbReference type="NCBI Taxonomy" id="1392005"/>
    <lineage>
        <taxon>Bacteria</taxon>
        <taxon>Pseudomonadati</taxon>
        <taxon>Pseudomonadota</taxon>
        <taxon>Betaproteobacteria</taxon>
        <taxon>Burkholderiales</taxon>
        <taxon>Comamonadaceae</taxon>
        <taxon>Comamonas</taxon>
    </lineage>
</organism>
<sequence length="441" mass="47255">MPTSVGVFVAAAAAFAGRRGAALPFMTTALTPATLGIDFGTSNSAAAYRLPGKTAALLPLEGAATGMPTALFFNTEEHSTHFGRDAMQQYLAGEEGRLMRSLKSLLGSSLLLEKTAVHEQLVSYQDIIAIFLKRVADQARQALDGRLPERVVLGRPVHFVDEHPQRDRQAQDALAAAARAAGLGEVSFQLEPIAAALDYEQRLSEEQLVLVVDIGGGTSDFTVVRLGPQQAGHADRTQDILATTGVHIGGTDFDHRLNVAQVMPLLGYKHIGPSGREVPSSVFFDLSTWHLIQWLYTAKALASARGLKSDYSDLQLHQRLMKVLDWREGHRLADAVEQAKIAASQSHAASAIALDWLEQDLPAAITPEVLQEQLQALLLQVVECAQDCVRQAGVAAPDAIYLTGGSSALRTLRDALRVAFPDVPQVEGDLFGGVATGLAYA</sequence>
<dbReference type="InterPro" id="IPR018181">
    <property type="entry name" value="Heat_shock_70_CS"/>
</dbReference>
<keyword evidence="3" id="KW-0067">ATP-binding</keyword>
<dbReference type="EMBL" id="CP006704">
    <property type="protein sequence ID" value="AIJ49297.1"/>
    <property type="molecule type" value="Genomic_DNA"/>
</dbReference>
<dbReference type="KEGG" id="ctes:O987_26140"/>
<dbReference type="AlphaFoldDB" id="A0A076Q0S7"/>
<keyword evidence="4" id="KW-0732">Signal</keyword>
<dbReference type="PANTHER" id="PTHR19375">
    <property type="entry name" value="HEAT SHOCK PROTEIN 70KDA"/>
    <property type="match status" value="1"/>
</dbReference>
<comment type="similarity">
    <text evidence="1">Belongs to the heat shock protein 70 family.</text>
</comment>
<feature type="chain" id="PRO_5001716228" evidence="4">
    <location>
        <begin position="22"/>
        <end position="441"/>
    </location>
</feature>